<evidence type="ECO:0000256" key="1">
    <source>
        <dbReference type="SAM" id="MobiDB-lite"/>
    </source>
</evidence>
<proteinExistence type="predicted"/>
<reference evidence="2" key="1">
    <citation type="submission" date="2019-09" db="EMBL/GenBank/DDBJ databases">
        <authorList>
            <consortium name="GenomeTrakr network: Whole genome sequencing for foodborne pathogen traceback"/>
        </authorList>
    </citation>
    <scope>NUCLEOTIDE SEQUENCE</scope>
    <source>
        <strain evidence="2">ADRDL-2851</strain>
    </source>
</reference>
<evidence type="ECO:0000313" key="2">
    <source>
        <dbReference type="EMBL" id="ECR7217513.1"/>
    </source>
</evidence>
<protein>
    <submittedName>
        <fullName evidence="2">Uncharacterized protein</fullName>
    </submittedName>
</protein>
<sequence>MDDKQNDEPESPADAKRRLHQAYDEQAVSVVRGQLGYQPALKSRYSKSASRRFCHKIEFK</sequence>
<name>A0A5Z6XZ67_SALER</name>
<dbReference type="AlphaFoldDB" id="A0A5Z6XZ67"/>
<comment type="caution">
    <text evidence="2">The sequence shown here is derived from an EMBL/GenBank/DDBJ whole genome shotgun (WGS) entry which is preliminary data.</text>
</comment>
<feature type="region of interest" description="Disordered" evidence="1">
    <location>
        <begin position="1"/>
        <end position="22"/>
    </location>
</feature>
<gene>
    <name evidence="2" type="ORF">F2K96_03405</name>
</gene>
<organism evidence="2">
    <name type="scientific">Salmonella enterica</name>
    <name type="common">Salmonella choleraesuis</name>
    <dbReference type="NCBI Taxonomy" id="28901"/>
    <lineage>
        <taxon>Bacteria</taxon>
        <taxon>Pseudomonadati</taxon>
        <taxon>Pseudomonadota</taxon>
        <taxon>Gammaproteobacteria</taxon>
        <taxon>Enterobacterales</taxon>
        <taxon>Enterobacteriaceae</taxon>
        <taxon>Salmonella</taxon>
    </lineage>
</organism>
<dbReference type="EMBL" id="AAKHDM010000006">
    <property type="protein sequence ID" value="ECR7217513.1"/>
    <property type="molecule type" value="Genomic_DNA"/>
</dbReference>
<accession>A0A5Z6XZ67</accession>